<dbReference type="GO" id="GO:0006955">
    <property type="term" value="P:immune response"/>
    <property type="evidence" value="ECO:0007669"/>
    <property type="project" value="TreeGrafter"/>
</dbReference>
<keyword evidence="6 11" id="KW-0472">Membrane</keyword>
<comment type="subcellular location">
    <subcellularLocation>
        <location evidence="1">Cell membrane</location>
        <topology evidence="1">Single-pass type I membrane protein</topology>
    </subcellularLocation>
</comment>
<organism evidence="14 16">
    <name type="scientific">Betta splendens</name>
    <name type="common">Siamese fighting fish</name>
    <dbReference type="NCBI Taxonomy" id="158456"/>
    <lineage>
        <taxon>Eukaryota</taxon>
        <taxon>Metazoa</taxon>
        <taxon>Chordata</taxon>
        <taxon>Craniata</taxon>
        <taxon>Vertebrata</taxon>
        <taxon>Euteleostomi</taxon>
        <taxon>Actinopterygii</taxon>
        <taxon>Neopterygii</taxon>
        <taxon>Teleostei</taxon>
        <taxon>Neoteleostei</taxon>
        <taxon>Acanthomorphata</taxon>
        <taxon>Anabantaria</taxon>
        <taxon>Anabantiformes</taxon>
        <taxon>Anabantoidei</taxon>
        <taxon>Osphronemidae</taxon>
        <taxon>Betta</taxon>
    </lineage>
</organism>
<dbReference type="SUPFAM" id="SSF48726">
    <property type="entry name" value="Immunoglobulin"/>
    <property type="match status" value="7"/>
</dbReference>
<dbReference type="InterPro" id="IPR013151">
    <property type="entry name" value="Immunoglobulin_dom"/>
</dbReference>
<dbReference type="AlphaFoldDB" id="A0A9W2Y5V5"/>
<dbReference type="GO" id="GO:0031295">
    <property type="term" value="P:T cell costimulation"/>
    <property type="evidence" value="ECO:0007669"/>
    <property type="project" value="TreeGrafter"/>
</dbReference>
<dbReference type="GO" id="GO:0071222">
    <property type="term" value="P:cellular response to lipopolysaccharide"/>
    <property type="evidence" value="ECO:0007669"/>
    <property type="project" value="TreeGrafter"/>
</dbReference>
<dbReference type="GO" id="GO:0007166">
    <property type="term" value="P:cell surface receptor signaling pathway"/>
    <property type="evidence" value="ECO:0007669"/>
    <property type="project" value="TreeGrafter"/>
</dbReference>
<dbReference type="Pfam" id="PF00047">
    <property type="entry name" value="ig"/>
    <property type="match status" value="1"/>
</dbReference>
<dbReference type="RefSeq" id="XP_055369363.1">
    <property type="nucleotide sequence ID" value="XM_055513388.1"/>
</dbReference>
<proteinExistence type="predicted"/>
<feature type="domain" description="Ig-like" evidence="13">
    <location>
        <begin position="410"/>
        <end position="504"/>
    </location>
</feature>
<feature type="domain" description="Ig-like" evidence="13">
    <location>
        <begin position="517"/>
        <end position="599"/>
    </location>
</feature>
<keyword evidence="5 11" id="KW-1133">Transmembrane helix</keyword>
<feature type="signal peptide" evidence="12">
    <location>
        <begin position="1"/>
        <end position="45"/>
    </location>
</feature>
<dbReference type="PROSITE" id="PS50835">
    <property type="entry name" value="IG_LIKE"/>
    <property type="match status" value="6"/>
</dbReference>
<dbReference type="Pfam" id="PF07686">
    <property type="entry name" value="V-set"/>
    <property type="match status" value="1"/>
</dbReference>
<dbReference type="Proteomes" id="UP000515150">
    <property type="component" value="Chromosome 2"/>
</dbReference>
<feature type="domain" description="Ig-like" evidence="13">
    <location>
        <begin position="9"/>
        <end position="144"/>
    </location>
</feature>
<evidence type="ECO:0000259" key="13">
    <source>
        <dbReference type="PROSITE" id="PS50835"/>
    </source>
</evidence>
<evidence type="ECO:0000256" key="3">
    <source>
        <dbReference type="ARBA" id="ARBA00022692"/>
    </source>
</evidence>
<keyword evidence="8" id="KW-0675">Receptor</keyword>
<dbReference type="GO" id="GO:0042130">
    <property type="term" value="P:negative regulation of T cell proliferation"/>
    <property type="evidence" value="ECO:0007669"/>
    <property type="project" value="TreeGrafter"/>
</dbReference>
<dbReference type="InterPro" id="IPR013106">
    <property type="entry name" value="Ig_V-set"/>
</dbReference>
<feature type="chain" id="PRO_5044702269" evidence="12">
    <location>
        <begin position="46"/>
        <end position="974"/>
    </location>
</feature>
<evidence type="ECO:0000256" key="7">
    <source>
        <dbReference type="ARBA" id="ARBA00023157"/>
    </source>
</evidence>
<feature type="domain" description="Ig-like" evidence="13">
    <location>
        <begin position="608"/>
        <end position="713"/>
    </location>
</feature>
<evidence type="ECO:0000256" key="5">
    <source>
        <dbReference type="ARBA" id="ARBA00022989"/>
    </source>
</evidence>
<evidence type="ECO:0000256" key="8">
    <source>
        <dbReference type="ARBA" id="ARBA00023170"/>
    </source>
</evidence>
<name>A0A9W2Y5V5_BETSP</name>
<dbReference type="PANTHER" id="PTHR25466:SF14">
    <property type="entry name" value="BUTYROPHILIN SUBFAMILY 2 MEMBER A2-LIKE-RELATED"/>
    <property type="match status" value="1"/>
</dbReference>
<protein>
    <submittedName>
        <fullName evidence="15 16">Uncharacterized protein LOC114867978 isoform X1</fullName>
    </submittedName>
</protein>
<keyword evidence="7" id="KW-1015">Disulfide bond</keyword>
<dbReference type="OrthoDB" id="9049620at2759"/>
<dbReference type="GO" id="GO:0042102">
    <property type="term" value="P:positive regulation of T cell proliferation"/>
    <property type="evidence" value="ECO:0007669"/>
    <property type="project" value="TreeGrafter"/>
</dbReference>
<dbReference type="InterPro" id="IPR013783">
    <property type="entry name" value="Ig-like_fold"/>
</dbReference>
<keyword evidence="10" id="KW-0393">Immunoglobulin domain</keyword>
<evidence type="ECO:0000256" key="10">
    <source>
        <dbReference type="ARBA" id="ARBA00023319"/>
    </source>
</evidence>
<keyword evidence="3 11" id="KW-0812">Transmembrane</keyword>
<dbReference type="GeneID" id="114867978"/>
<dbReference type="SMART" id="SM00409">
    <property type="entry name" value="IG"/>
    <property type="match status" value="7"/>
</dbReference>
<evidence type="ECO:0000313" key="16">
    <source>
        <dbReference type="RefSeq" id="XP_055369364.1"/>
    </source>
</evidence>
<dbReference type="Gene3D" id="2.60.40.10">
    <property type="entry name" value="Immunoglobulins"/>
    <property type="match status" value="7"/>
</dbReference>
<keyword evidence="14" id="KW-1185">Reference proteome</keyword>
<keyword evidence="4 12" id="KW-0732">Signal</keyword>
<dbReference type="InterPro" id="IPR036179">
    <property type="entry name" value="Ig-like_dom_sf"/>
</dbReference>
<evidence type="ECO:0000313" key="15">
    <source>
        <dbReference type="RefSeq" id="XP_055369363.1"/>
    </source>
</evidence>
<dbReference type="KEGG" id="bspl:114867978"/>
<keyword evidence="9" id="KW-0325">Glycoprotein</keyword>
<reference evidence="15 16" key="1">
    <citation type="submission" date="2025-04" db="UniProtKB">
        <authorList>
            <consortium name="RefSeq"/>
        </authorList>
    </citation>
    <scope>IDENTIFICATION</scope>
</reference>
<sequence length="974" mass="110782">MFQKMLFVPEEAELRRLCSCCGFQRKKQMLVVFVILVCVSHHASAVDIHEGDWFLLPCEFPTFDVVNPTVVWSRPDLSPSTVHQRQQDGDELKDQNQLYRGRTSMSTDALKTGDLSLNLTGLKLSDNGTYTCSVTGFRFLEKVTNVHLQVKEQFPSWVKAPLVLLTIILVVAVGLLVYFRQYFMAVNQVEVESGEESVLLPCKTTVCLPADIRVVWTDRENRTVHVYQNGSDQQEEQHTLYNGRTEMKRTLLRPGDVSLKNPTYKDRGTFTCTIYSSEGNVLLKKQVHLWVKVQRVKVDSGEGSALLPCKATVHLPEDVRVESRDSKIRTVHVHQNGSDKPEEQDSFYRGRTEIRRNLLRTGHFSLSLKNPTDEDADIFTCTVYNSEGNILMKKQVHLWVSVQQVVVKLGEKSVLLPCEASIHLPEDVRVAWTDSKKRTVHVYQNGSDQPEEQDHIYKGRTEMKRNLLKPGDVSLKNPTDGDTDIFTCTIYNREGNIIMKKQVDLKVKVQQVEVKLGEESVLLPCKTTVHLPEDVRVKWTDSKNRAVHVYENGSDQPEEQHSHYRGRTEMKRNLLRTGDVSVRLKNPTDGDMFTCAIYNKEGIHLMKKQVELLVSVQQVEVESGEESVLLPCKTTVHLPEDVRVEWRDSDDDMVHVYQNGDQPEEQHSHYIGRTEMKRNLLRTGDVSVRLKNPTDKDTYTFTCTVYSSQRRILMKKQVELKVKVHQVEVDSGEESALLPCKATVHLPEDVRVEWRDSKNRTVHVHQNGSDTHEEQHSLYRGRTEMKRTLLRIGDISVRLKNPTDEDTGTFTCTVYNREGNIMINKPVILQVKGAQEVEERCATIGSNTTLLYVFNNTIEDPDEIWELTKNGANICECWNKKPLPGRRVDISCESVATGNVSVKLPVVNTSAQAKYCLYQFKGNHNKCLSLVVKSNCTEADKTLSTISTGLTNSTDDISVTVALSSPLLSRLFVL</sequence>
<feature type="domain" description="Ig-like" evidence="13">
    <location>
        <begin position="716"/>
        <end position="828"/>
    </location>
</feature>
<evidence type="ECO:0000256" key="9">
    <source>
        <dbReference type="ARBA" id="ARBA00023180"/>
    </source>
</evidence>
<gene>
    <name evidence="15 16" type="primary">LOC114867978</name>
</gene>
<dbReference type="RefSeq" id="XP_055369364.1">
    <property type="nucleotide sequence ID" value="XM_055513389.1"/>
</dbReference>
<keyword evidence="2" id="KW-1003">Cell membrane</keyword>
<evidence type="ECO:0000256" key="4">
    <source>
        <dbReference type="ARBA" id="ARBA00022729"/>
    </source>
</evidence>
<dbReference type="GO" id="GO:0009897">
    <property type="term" value="C:external side of plasma membrane"/>
    <property type="evidence" value="ECO:0007669"/>
    <property type="project" value="TreeGrafter"/>
</dbReference>
<evidence type="ECO:0000256" key="1">
    <source>
        <dbReference type="ARBA" id="ARBA00004251"/>
    </source>
</evidence>
<dbReference type="SMART" id="SM00406">
    <property type="entry name" value="IGv"/>
    <property type="match status" value="7"/>
</dbReference>
<dbReference type="PANTHER" id="PTHR25466">
    <property type="entry name" value="T-LYMPHOCYTE ACTIVATION ANTIGEN"/>
    <property type="match status" value="1"/>
</dbReference>
<accession>A0A9W2Y5V5</accession>
<evidence type="ECO:0000256" key="6">
    <source>
        <dbReference type="ARBA" id="ARBA00023136"/>
    </source>
</evidence>
<feature type="domain" description="Ig-like" evidence="13">
    <location>
        <begin position="161"/>
        <end position="288"/>
    </location>
</feature>
<evidence type="ECO:0000256" key="11">
    <source>
        <dbReference type="SAM" id="Phobius"/>
    </source>
</evidence>
<evidence type="ECO:0000256" key="2">
    <source>
        <dbReference type="ARBA" id="ARBA00022475"/>
    </source>
</evidence>
<dbReference type="InterPro" id="IPR003599">
    <property type="entry name" value="Ig_sub"/>
</dbReference>
<dbReference type="InterPro" id="IPR007110">
    <property type="entry name" value="Ig-like_dom"/>
</dbReference>
<evidence type="ECO:0000313" key="14">
    <source>
        <dbReference type="Proteomes" id="UP000515150"/>
    </source>
</evidence>
<feature type="transmembrane region" description="Helical" evidence="11">
    <location>
        <begin position="160"/>
        <end position="179"/>
    </location>
</feature>
<evidence type="ECO:0000256" key="12">
    <source>
        <dbReference type="SAM" id="SignalP"/>
    </source>
</evidence>
<dbReference type="InterPro" id="IPR051713">
    <property type="entry name" value="T-cell_Activation_Regulation"/>
</dbReference>